<protein>
    <submittedName>
        <fullName evidence="1">Uncharacterized protein</fullName>
    </submittedName>
</protein>
<evidence type="ECO:0000313" key="2">
    <source>
        <dbReference type="Proteomes" id="UP000805193"/>
    </source>
</evidence>
<name>A0AC60NUZ2_IXOPE</name>
<reference evidence="1 2" key="1">
    <citation type="journal article" date="2020" name="Cell">
        <title>Large-Scale Comparative Analyses of Tick Genomes Elucidate Their Genetic Diversity and Vector Capacities.</title>
        <authorList>
            <consortium name="Tick Genome and Microbiome Consortium (TIGMIC)"/>
            <person name="Jia N."/>
            <person name="Wang J."/>
            <person name="Shi W."/>
            <person name="Du L."/>
            <person name="Sun Y."/>
            <person name="Zhan W."/>
            <person name="Jiang J.F."/>
            <person name="Wang Q."/>
            <person name="Zhang B."/>
            <person name="Ji P."/>
            <person name="Bell-Sakyi L."/>
            <person name="Cui X.M."/>
            <person name="Yuan T.T."/>
            <person name="Jiang B.G."/>
            <person name="Yang W.F."/>
            <person name="Lam T.T."/>
            <person name="Chang Q.C."/>
            <person name="Ding S.J."/>
            <person name="Wang X.J."/>
            <person name="Zhu J.G."/>
            <person name="Ruan X.D."/>
            <person name="Zhao L."/>
            <person name="Wei J.T."/>
            <person name="Ye R.Z."/>
            <person name="Que T.C."/>
            <person name="Du C.H."/>
            <person name="Zhou Y.H."/>
            <person name="Cheng J.X."/>
            <person name="Dai P.F."/>
            <person name="Guo W.B."/>
            <person name="Han X.H."/>
            <person name="Huang E.J."/>
            <person name="Li L.F."/>
            <person name="Wei W."/>
            <person name="Gao Y.C."/>
            <person name="Liu J.Z."/>
            <person name="Shao H.Z."/>
            <person name="Wang X."/>
            <person name="Wang C.C."/>
            <person name="Yang T.C."/>
            <person name="Huo Q.B."/>
            <person name="Li W."/>
            <person name="Chen H.Y."/>
            <person name="Chen S.E."/>
            <person name="Zhou L.G."/>
            <person name="Ni X.B."/>
            <person name="Tian J.H."/>
            <person name="Sheng Y."/>
            <person name="Liu T."/>
            <person name="Pan Y.S."/>
            <person name="Xia L.Y."/>
            <person name="Li J."/>
            <person name="Zhao F."/>
            <person name="Cao W.C."/>
        </authorList>
    </citation>
    <scope>NUCLEOTIDE SEQUENCE [LARGE SCALE GENOMIC DNA]</scope>
    <source>
        <strain evidence="1">Iper-2018</strain>
    </source>
</reference>
<accession>A0AC60NUZ2</accession>
<dbReference type="EMBL" id="JABSTQ010011474">
    <property type="protein sequence ID" value="KAG0410919.1"/>
    <property type="molecule type" value="Genomic_DNA"/>
</dbReference>
<keyword evidence="2" id="KW-1185">Reference proteome</keyword>
<dbReference type="Proteomes" id="UP000805193">
    <property type="component" value="Unassembled WGS sequence"/>
</dbReference>
<evidence type="ECO:0000313" key="1">
    <source>
        <dbReference type="EMBL" id="KAG0410919.1"/>
    </source>
</evidence>
<proteinExistence type="predicted"/>
<sequence length="524" mass="58857">MMALGSVLMYYERAKKPEPERRQILELQTVVRDILKDFLPDVARQGRRRWESACPAAGSVGGERADSAGIAVFSNVRRRRPSAGTSFIVLFGSVSSDEVTESAGLTSVEDPSRVHLMQENMTSDTLHNCVPYCVNWKEEDASKDPNCPAKKQADAQTTLAAYKRPPHHPTPPSDKVPAANSRRENYRQPPIPRGSTQQHRSTRSLSRINKDTQGTHNLSQYTPYTQPSITQTDRRRNTYTPTLVTTYISEEHPSIQFNTTDTNTAHQEHVIITLQPRNCPNPITIVNAYWRPGRKVANPTPWLTKLVANNTDNDILLVGDFNSPYVSWGYPNTQHNGRLLEQASAQTSMTLANDTTQPTHTGNSVERDTNPDLAFHHSPSVSEWSASDEQLGSDHRLIHLTLITNVKQKTQLRKPTRLALGVPHTPHEHLQQMDPFNTLEERVDLHRLGQQQGLTTSLQGRYILNSLGYDTLHLPPIKTTTPPWDTIAQITTLPISQHMNPDSNPERRKHIAKLISQKLATLQA</sequence>
<gene>
    <name evidence="1" type="ORF">HPB47_011983</name>
</gene>
<organism evidence="1 2">
    <name type="scientific">Ixodes persulcatus</name>
    <name type="common">Taiga tick</name>
    <dbReference type="NCBI Taxonomy" id="34615"/>
    <lineage>
        <taxon>Eukaryota</taxon>
        <taxon>Metazoa</taxon>
        <taxon>Ecdysozoa</taxon>
        <taxon>Arthropoda</taxon>
        <taxon>Chelicerata</taxon>
        <taxon>Arachnida</taxon>
        <taxon>Acari</taxon>
        <taxon>Parasitiformes</taxon>
        <taxon>Ixodida</taxon>
        <taxon>Ixodoidea</taxon>
        <taxon>Ixodidae</taxon>
        <taxon>Ixodinae</taxon>
        <taxon>Ixodes</taxon>
    </lineage>
</organism>
<comment type="caution">
    <text evidence="1">The sequence shown here is derived from an EMBL/GenBank/DDBJ whole genome shotgun (WGS) entry which is preliminary data.</text>
</comment>